<dbReference type="InterPro" id="IPR051321">
    <property type="entry name" value="PHA/PHB_synthase"/>
</dbReference>
<dbReference type="InterPro" id="IPR029058">
    <property type="entry name" value="AB_hydrolase_fold"/>
</dbReference>
<keyword evidence="3" id="KW-0808">Transferase</keyword>
<dbReference type="InterPro" id="IPR010941">
    <property type="entry name" value="PhaC_N"/>
</dbReference>
<keyword evidence="2" id="KW-0963">Cytoplasm</keyword>
<dbReference type="PANTHER" id="PTHR36837:SF5">
    <property type="entry name" value="POLY-3-HYDROXYBUTYRATE SYNTHASE"/>
    <property type="match status" value="1"/>
</dbReference>
<feature type="domain" description="AB hydrolase-1" evidence="6">
    <location>
        <begin position="298"/>
        <end position="536"/>
    </location>
</feature>
<organism evidence="8 9">
    <name type="scientific">Faunimonas pinastri</name>
    <dbReference type="NCBI Taxonomy" id="1855383"/>
    <lineage>
        <taxon>Bacteria</taxon>
        <taxon>Pseudomonadati</taxon>
        <taxon>Pseudomonadota</taxon>
        <taxon>Alphaproteobacteria</taxon>
        <taxon>Hyphomicrobiales</taxon>
        <taxon>Afifellaceae</taxon>
        <taxon>Faunimonas</taxon>
    </lineage>
</organism>
<feature type="domain" description="Poly-beta-hydroxybutyrate polymerase N-terminal" evidence="7">
    <location>
        <begin position="124"/>
        <end position="296"/>
    </location>
</feature>
<accession>A0A1H9C9W1</accession>
<dbReference type="GO" id="GO:0042619">
    <property type="term" value="P:poly-hydroxybutyrate biosynthetic process"/>
    <property type="evidence" value="ECO:0007669"/>
    <property type="project" value="InterPro"/>
</dbReference>
<evidence type="ECO:0000259" key="7">
    <source>
        <dbReference type="Pfam" id="PF07167"/>
    </source>
</evidence>
<dbReference type="Pfam" id="PF07167">
    <property type="entry name" value="PhaC_N"/>
    <property type="match status" value="1"/>
</dbReference>
<evidence type="ECO:0000256" key="5">
    <source>
        <dbReference type="SAM" id="MobiDB-lite"/>
    </source>
</evidence>
<dbReference type="PANTHER" id="PTHR36837">
    <property type="entry name" value="POLY(3-HYDROXYALKANOATE) POLYMERASE SUBUNIT PHAC"/>
    <property type="match status" value="1"/>
</dbReference>
<dbReference type="InterPro" id="IPR010963">
    <property type="entry name" value="PHA_synth_I"/>
</dbReference>
<evidence type="ECO:0000256" key="1">
    <source>
        <dbReference type="ARBA" id="ARBA00004496"/>
    </source>
</evidence>
<dbReference type="GO" id="GO:0016746">
    <property type="term" value="F:acyltransferase activity"/>
    <property type="evidence" value="ECO:0007669"/>
    <property type="project" value="UniProtKB-KW"/>
</dbReference>
<reference evidence="8 9" key="1">
    <citation type="submission" date="2016-10" db="EMBL/GenBank/DDBJ databases">
        <authorList>
            <person name="de Groot N.N."/>
        </authorList>
    </citation>
    <scope>NUCLEOTIDE SEQUENCE [LARGE SCALE GENOMIC DNA]</scope>
    <source>
        <strain evidence="8 9">A52C2</strain>
    </source>
</reference>
<evidence type="ECO:0000313" key="9">
    <source>
        <dbReference type="Proteomes" id="UP000199647"/>
    </source>
</evidence>
<dbReference type="Proteomes" id="UP000199647">
    <property type="component" value="Unassembled WGS sequence"/>
</dbReference>
<evidence type="ECO:0000256" key="3">
    <source>
        <dbReference type="ARBA" id="ARBA00022679"/>
    </source>
</evidence>
<dbReference type="AlphaFoldDB" id="A0A1H9C9W1"/>
<keyword evidence="4" id="KW-0012">Acyltransferase</keyword>
<evidence type="ECO:0000313" key="8">
    <source>
        <dbReference type="EMBL" id="SEP97919.1"/>
    </source>
</evidence>
<keyword evidence="9" id="KW-1185">Reference proteome</keyword>
<sequence>MTRKPRSDTAPSRPDQASAASPDGRADPDLLARNLSAAMEVGMRVFSALLSRSGPDGDQPGAMSSHLGVALRALSPVIGYWTANPERQSVAQARLLAQFAAIFTTAALKARGETPEGTMQPGARDRRFSAPEWTENPLLDSLKQVYLAGGRWARQLVDETEGLDEDERLKARFFLTQIVSAMAPTNFPALNPEVLQEAKASDGESLLRGMRFLDEDVQAPGGGIRLRQSDPRPFELGRDLASTPGKVVAQNDLCQIIQYAPATGKVLKRPLLIVPPWINKFYVLDLGPDKSFIRWAVEQGHTVFLISWVNPDERHATKDFAAYVREGIFAALDVVEAITGERQTNVIGYCIGGTLLAMALARLAALGEDRIATATMMTAQVDFRNAGDLRVFVDEEQIAALEKDMAATGFLPGAQMANVFNMLRPDDLIWPYVIDTYYKGKEPRPFDILHWNADSTRLPAANHSFYLRNCYLENNLARGLMEIEGEKVELGRVRVPLYHLAAEGDHISPARSIFAGARLFGGPARFVLAGSGHIAGVINPPSRGKYHFRAGETDAATLEEWQAKAELRPGSWWPDWHDWVSRADDRKVGARQPGSRDFPPIEDAPGSYVRVSG</sequence>
<gene>
    <name evidence="8" type="ORF">SAMN05216548_10291</name>
</gene>
<protein>
    <submittedName>
        <fullName evidence="8">Polyhydroxyalkanoate synthase</fullName>
    </submittedName>
</protein>
<dbReference type="SUPFAM" id="SSF53474">
    <property type="entry name" value="alpha/beta-Hydrolases"/>
    <property type="match status" value="1"/>
</dbReference>
<dbReference type="InterPro" id="IPR000073">
    <property type="entry name" value="AB_hydrolase_1"/>
</dbReference>
<dbReference type="Gene3D" id="3.40.50.1820">
    <property type="entry name" value="alpha/beta hydrolase"/>
    <property type="match status" value="1"/>
</dbReference>
<dbReference type="RefSeq" id="WP_238858143.1">
    <property type="nucleotide sequence ID" value="NZ_FOFG01000002.1"/>
</dbReference>
<proteinExistence type="predicted"/>
<dbReference type="STRING" id="1855383.SAMN05216548_10291"/>
<evidence type="ECO:0000259" key="6">
    <source>
        <dbReference type="Pfam" id="PF00561"/>
    </source>
</evidence>
<evidence type="ECO:0000256" key="2">
    <source>
        <dbReference type="ARBA" id="ARBA00022490"/>
    </source>
</evidence>
<dbReference type="EMBL" id="FOFG01000002">
    <property type="protein sequence ID" value="SEP97919.1"/>
    <property type="molecule type" value="Genomic_DNA"/>
</dbReference>
<name>A0A1H9C9W1_9HYPH</name>
<dbReference type="Pfam" id="PF00561">
    <property type="entry name" value="Abhydrolase_1"/>
    <property type="match status" value="1"/>
</dbReference>
<feature type="region of interest" description="Disordered" evidence="5">
    <location>
        <begin position="1"/>
        <end position="29"/>
    </location>
</feature>
<comment type="subcellular location">
    <subcellularLocation>
        <location evidence="1">Cytoplasm</location>
    </subcellularLocation>
</comment>
<feature type="region of interest" description="Disordered" evidence="5">
    <location>
        <begin position="585"/>
        <end position="613"/>
    </location>
</feature>
<dbReference type="GO" id="GO:0005737">
    <property type="term" value="C:cytoplasm"/>
    <property type="evidence" value="ECO:0007669"/>
    <property type="project" value="UniProtKB-SubCell"/>
</dbReference>
<dbReference type="NCBIfam" id="TIGR01838">
    <property type="entry name" value="PHA_synth_I"/>
    <property type="match status" value="1"/>
</dbReference>
<evidence type="ECO:0000256" key="4">
    <source>
        <dbReference type="ARBA" id="ARBA00023315"/>
    </source>
</evidence>